<reference evidence="5" key="1">
    <citation type="submission" date="2021-06" db="EMBL/GenBank/DDBJ databases">
        <authorList>
            <person name="Kallberg Y."/>
            <person name="Tangrot J."/>
            <person name="Rosling A."/>
        </authorList>
    </citation>
    <scope>NUCLEOTIDE SEQUENCE</scope>
    <source>
        <strain evidence="5">IN212</strain>
    </source>
</reference>
<evidence type="ECO:0000256" key="3">
    <source>
        <dbReference type="SAM" id="MobiDB-lite"/>
    </source>
</evidence>
<dbReference type="InterPro" id="IPR018612">
    <property type="entry name" value="NSRP1_N"/>
</dbReference>
<comment type="caution">
    <text evidence="5">The sequence shown here is derived from an EMBL/GenBank/DDBJ whole genome shotgun (WGS) entry which is preliminary data.</text>
</comment>
<comment type="similarity">
    <text evidence="1">Belongs to the NSRP1 family.</text>
</comment>
<name>A0A9N8WFF3_9GLOM</name>
<evidence type="ECO:0000313" key="6">
    <source>
        <dbReference type="Proteomes" id="UP000789396"/>
    </source>
</evidence>
<proteinExistence type="inferred from homology"/>
<dbReference type="Proteomes" id="UP000789396">
    <property type="component" value="Unassembled WGS sequence"/>
</dbReference>
<dbReference type="EMBL" id="CAJVPZ010001260">
    <property type="protein sequence ID" value="CAG8488067.1"/>
    <property type="molecule type" value="Genomic_DNA"/>
</dbReference>
<evidence type="ECO:0000313" key="5">
    <source>
        <dbReference type="EMBL" id="CAG8488067.1"/>
    </source>
</evidence>
<accession>A0A9N8WFF3</accession>
<keyword evidence="2" id="KW-0175">Coiled coil</keyword>
<evidence type="ECO:0000259" key="4">
    <source>
        <dbReference type="Pfam" id="PF09745"/>
    </source>
</evidence>
<evidence type="ECO:0000256" key="2">
    <source>
        <dbReference type="ARBA" id="ARBA00023054"/>
    </source>
</evidence>
<organism evidence="5 6">
    <name type="scientific">Racocetra fulgida</name>
    <dbReference type="NCBI Taxonomy" id="60492"/>
    <lineage>
        <taxon>Eukaryota</taxon>
        <taxon>Fungi</taxon>
        <taxon>Fungi incertae sedis</taxon>
        <taxon>Mucoromycota</taxon>
        <taxon>Glomeromycotina</taxon>
        <taxon>Glomeromycetes</taxon>
        <taxon>Diversisporales</taxon>
        <taxon>Gigasporaceae</taxon>
        <taxon>Racocetra</taxon>
    </lineage>
</organism>
<feature type="region of interest" description="Disordered" evidence="3">
    <location>
        <begin position="140"/>
        <end position="159"/>
    </location>
</feature>
<sequence>MEQKQPLKYGLNIVSSKKPPTKRISIFTEEDIKNEEESSINTSSNKNKYTKIVNQQLLSSNSINQSVQEKYKAALEEDPTAFAYDEVYDVMKSVERKKKEELKGKNDGSVKKPKYFDDILKAAEIRQRDYIRAQERKIQKEREAEGDEFDDKETFVTSA</sequence>
<dbReference type="GO" id="GO:0000381">
    <property type="term" value="P:regulation of alternative mRNA splicing, via spliceosome"/>
    <property type="evidence" value="ECO:0007669"/>
    <property type="project" value="InterPro"/>
</dbReference>
<evidence type="ECO:0000256" key="1">
    <source>
        <dbReference type="ARBA" id="ARBA00010126"/>
    </source>
</evidence>
<dbReference type="PANTHER" id="PTHR31938:SF4">
    <property type="entry name" value="NUCLEAR SPECKLE SPLICING REGULATORY PROTEIN 1"/>
    <property type="match status" value="1"/>
</dbReference>
<gene>
    <name evidence="5" type="ORF">RFULGI_LOCUS1851</name>
</gene>
<dbReference type="InterPro" id="IPR042816">
    <property type="entry name" value="Nsrp1"/>
</dbReference>
<keyword evidence="6" id="KW-1185">Reference proteome</keyword>
<dbReference type="OrthoDB" id="446635at2759"/>
<dbReference type="PANTHER" id="PTHR31938">
    <property type="entry name" value="NUCLEAR SPECKLE SPLICING REGULATORY PROTEIN 1"/>
    <property type="match status" value="1"/>
</dbReference>
<dbReference type="AlphaFoldDB" id="A0A9N8WFF3"/>
<feature type="domain" description="Nuclear speckle splicing regulatory protein 1 N-terminal" evidence="4">
    <location>
        <begin position="68"/>
        <end position="159"/>
    </location>
</feature>
<protein>
    <submittedName>
        <fullName evidence="5">14341_t:CDS:1</fullName>
    </submittedName>
</protein>
<dbReference type="Pfam" id="PF09745">
    <property type="entry name" value="NSRP1_N"/>
    <property type="match status" value="1"/>
</dbReference>